<organism evidence="1 2">
    <name type="scientific">Forsythia ovata</name>
    <dbReference type="NCBI Taxonomy" id="205694"/>
    <lineage>
        <taxon>Eukaryota</taxon>
        <taxon>Viridiplantae</taxon>
        <taxon>Streptophyta</taxon>
        <taxon>Embryophyta</taxon>
        <taxon>Tracheophyta</taxon>
        <taxon>Spermatophyta</taxon>
        <taxon>Magnoliopsida</taxon>
        <taxon>eudicotyledons</taxon>
        <taxon>Gunneridae</taxon>
        <taxon>Pentapetalae</taxon>
        <taxon>asterids</taxon>
        <taxon>lamiids</taxon>
        <taxon>Lamiales</taxon>
        <taxon>Oleaceae</taxon>
        <taxon>Forsythieae</taxon>
        <taxon>Forsythia</taxon>
    </lineage>
</organism>
<accession>A0ABD1T4Z7</accession>
<sequence>MAVVVLDLYYDQRALNFDLAKQTDQIPLQKSQLPFSASTLAYAGLNKIQELFSYNLVSELGWLLKQFIGLELKAAPTKDGGLPVASGRRPAATDNYFSDNSAFVGQSGFELALNIDKPSNLTLAHTRLA</sequence>
<keyword evidence="2" id="KW-1185">Reference proteome</keyword>
<name>A0ABD1T4Z7_9LAMI</name>
<dbReference type="Proteomes" id="UP001604277">
    <property type="component" value="Unassembled WGS sequence"/>
</dbReference>
<evidence type="ECO:0000313" key="2">
    <source>
        <dbReference type="Proteomes" id="UP001604277"/>
    </source>
</evidence>
<dbReference type="EMBL" id="JBFOLJ010000009">
    <property type="protein sequence ID" value="KAL2507752.1"/>
    <property type="molecule type" value="Genomic_DNA"/>
</dbReference>
<protein>
    <submittedName>
        <fullName evidence="1">Uncharacterized protein</fullName>
    </submittedName>
</protein>
<dbReference type="AlphaFoldDB" id="A0ABD1T4Z7"/>
<evidence type="ECO:0000313" key="1">
    <source>
        <dbReference type="EMBL" id="KAL2507752.1"/>
    </source>
</evidence>
<comment type="caution">
    <text evidence="1">The sequence shown here is derived from an EMBL/GenBank/DDBJ whole genome shotgun (WGS) entry which is preliminary data.</text>
</comment>
<proteinExistence type="predicted"/>
<reference evidence="2" key="1">
    <citation type="submission" date="2024-07" db="EMBL/GenBank/DDBJ databases">
        <title>Two chromosome-level genome assemblies of Korean endemic species Abeliophyllum distichum and Forsythia ovata (Oleaceae).</title>
        <authorList>
            <person name="Jang H."/>
        </authorList>
    </citation>
    <scope>NUCLEOTIDE SEQUENCE [LARGE SCALE GENOMIC DNA]</scope>
</reference>
<gene>
    <name evidence="1" type="ORF">Fot_31399</name>
</gene>